<name>A0A397QAB8_9HYPH</name>
<dbReference type="InterPro" id="IPR024037">
    <property type="entry name" value="Alt_ATP_synth_F1_esu"/>
</dbReference>
<dbReference type="EMBL" id="QXDF01000001">
    <property type="protein sequence ID" value="RIA55074.1"/>
    <property type="molecule type" value="Genomic_DNA"/>
</dbReference>
<proteinExistence type="inferred from homology"/>
<dbReference type="CDD" id="cd12152">
    <property type="entry name" value="F1-ATPase_delta"/>
    <property type="match status" value="1"/>
</dbReference>
<dbReference type="GO" id="GO:0046933">
    <property type="term" value="F:proton-transporting ATP synthase activity, rotational mechanism"/>
    <property type="evidence" value="ECO:0007669"/>
    <property type="project" value="UniProtKB-UniRule"/>
</dbReference>
<evidence type="ECO:0000256" key="9">
    <source>
        <dbReference type="HAMAP-Rule" id="MF_00530"/>
    </source>
</evidence>
<comment type="subcellular location">
    <subcellularLocation>
        <location evidence="9">Cell membrane</location>
        <topology evidence="9">Peripheral membrane protein</topology>
    </subcellularLocation>
    <subcellularLocation>
        <location evidence="2">Endomembrane system</location>
        <topology evidence="2">Peripheral membrane protein</topology>
    </subcellularLocation>
</comment>
<evidence type="ECO:0000313" key="12">
    <source>
        <dbReference type="Proteomes" id="UP000266273"/>
    </source>
</evidence>
<dbReference type="InterPro" id="IPR020546">
    <property type="entry name" value="ATP_synth_F1_dsu/esu_N"/>
</dbReference>
<evidence type="ECO:0000256" key="8">
    <source>
        <dbReference type="ARBA" id="ARBA00023196"/>
    </source>
</evidence>
<comment type="caution">
    <text evidence="11">The sequence shown here is derived from an EMBL/GenBank/DDBJ whole genome shotgun (WGS) entry which is preliminary data.</text>
</comment>
<dbReference type="GO" id="GO:0005524">
    <property type="term" value="F:ATP binding"/>
    <property type="evidence" value="ECO:0007669"/>
    <property type="project" value="UniProtKB-UniRule"/>
</dbReference>
<protein>
    <recommendedName>
        <fullName evidence="9">ATP synthase epsilon chain</fullName>
    </recommendedName>
    <alternativeName>
        <fullName evidence="9">ATP synthase F1 sector epsilon subunit</fullName>
    </alternativeName>
    <alternativeName>
        <fullName evidence="9">F-ATPase epsilon subunit</fullName>
    </alternativeName>
</protein>
<keyword evidence="4 9" id="KW-0813">Transport</keyword>
<dbReference type="NCBIfam" id="NF004871">
    <property type="entry name" value="PRK06228.1"/>
    <property type="match status" value="1"/>
</dbReference>
<dbReference type="Gene3D" id="2.60.15.10">
    <property type="entry name" value="F0F1 ATP synthase delta/epsilon subunit, N-terminal"/>
    <property type="match status" value="1"/>
</dbReference>
<accession>A0A397QAB8</accession>
<sequence>MPDAMHLYVFSPADSVFDGEVLELTAHGHDGLFGILPRHVDYTAPLVPGILAFVDAEENEGFIAVDGGVLLKIERKVRVATRRAVRGDDLAVLRQTVRREFLALSEHEREARNAVARLEAGIIRRFIEIEEMG</sequence>
<dbReference type="HAMAP" id="MF_00530">
    <property type="entry name" value="ATP_synth_epsil_bac"/>
    <property type="match status" value="1"/>
</dbReference>
<keyword evidence="9" id="KW-0066">ATP synthesis</keyword>
<comment type="function">
    <text evidence="1 9">Produces ATP from ADP in the presence of a proton gradient across the membrane.</text>
</comment>
<gene>
    <name evidence="9" type="primary">atpC</name>
    <name evidence="11" type="ORF">BXY53_0127</name>
</gene>
<evidence type="ECO:0000256" key="1">
    <source>
        <dbReference type="ARBA" id="ARBA00003543"/>
    </source>
</evidence>
<keyword evidence="8 9" id="KW-0139">CF(1)</keyword>
<evidence type="ECO:0000256" key="5">
    <source>
        <dbReference type="ARBA" id="ARBA00022781"/>
    </source>
</evidence>
<dbReference type="GO" id="GO:0012505">
    <property type="term" value="C:endomembrane system"/>
    <property type="evidence" value="ECO:0007669"/>
    <property type="project" value="UniProtKB-SubCell"/>
</dbReference>
<evidence type="ECO:0000256" key="7">
    <source>
        <dbReference type="ARBA" id="ARBA00023136"/>
    </source>
</evidence>
<comment type="subunit">
    <text evidence="9">F-type ATPases have 2 components, CF(1) - the catalytic core - and CF(0) - the membrane proton channel. CF(1) has five subunits: alpha(3), beta(3), gamma(1), delta(1), epsilon(1). CF(0) has three main subunits: a, b and c.</text>
</comment>
<keyword evidence="5 9" id="KW-0375">Hydrogen ion transport</keyword>
<organism evidence="11 12">
    <name type="scientific">Dichotomicrobium thermohalophilum</name>
    <dbReference type="NCBI Taxonomy" id="933063"/>
    <lineage>
        <taxon>Bacteria</taxon>
        <taxon>Pseudomonadati</taxon>
        <taxon>Pseudomonadota</taxon>
        <taxon>Alphaproteobacteria</taxon>
        <taxon>Hyphomicrobiales</taxon>
        <taxon>Hyphomicrobiaceae</taxon>
        <taxon>Dichotomicrobium</taxon>
    </lineage>
</organism>
<evidence type="ECO:0000256" key="3">
    <source>
        <dbReference type="ARBA" id="ARBA00005712"/>
    </source>
</evidence>
<evidence type="ECO:0000313" key="11">
    <source>
        <dbReference type="EMBL" id="RIA55074.1"/>
    </source>
</evidence>
<keyword evidence="12" id="KW-1185">Reference proteome</keyword>
<keyword evidence="6 9" id="KW-0406">Ion transport</keyword>
<dbReference type="Pfam" id="PF02823">
    <property type="entry name" value="ATP-synt_DE_N"/>
    <property type="match status" value="1"/>
</dbReference>
<evidence type="ECO:0000256" key="4">
    <source>
        <dbReference type="ARBA" id="ARBA00022448"/>
    </source>
</evidence>
<dbReference type="SUPFAM" id="SSF51344">
    <property type="entry name" value="Epsilon subunit of F1F0-ATP synthase N-terminal domain"/>
    <property type="match status" value="1"/>
</dbReference>
<dbReference type="GO" id="GO:0045259">
    <property type="term" value="C:proton-transporting ATP synthase complex"/>
    <property type="evidence" value="ECO:0007669"/>
    <property type="project" value="UniProtKB-KW"/>
</dbReference>
<reference evidence="11 12" key="1">
    <citation type="submission" date="2018-08" db="EMBL/GenBank/DDBJ databases">
        <title>Genomic Encyclopedia of Archaeal and Bacterial Type Strains, Phase II (KMG-II): from individual species to whole genera.</title>
        <authorList>
            <person name="Goeker M."/>
        </authorList>
    </citation>
    <scope>NUCLEOTIDE SEQUENCE [LARGE SCALE GENOMIC DNA]</scope>
    <source>
        <strain evidence="11 12">DSM 5002</strain>
    </source>
</reference>
<keyword evidence="7 9" id="KW-0472">Membrane</keyword>
<comment type="similarity">
    <text evidence="3 9">Belongs to the ATPase epsilon chain family.</text>
</comment>
<dbReference type="NCBIfam" id="TIGR03166">
    <property type="entry name" value="alt_F1F0_F1_eps"/>
    <property type="match status" value="1"/>
</dbReference>
<feature type="domain" description="ATP synthase F1 complex delta/epsilon subunit N-terminal" evidence="10">
    <location>
        <begin position="5"/>
        <end position="84"/>
    </location>
</feature>
<dbReference type="Proteomes" id="UP000266273">
    <property type="component" value="Unassembled WGS sequence"/>
</dbReference>
<evidence type="ECO:0000256" key="2">
    <source>
        <dbReference type="ARBA" id="ARBA00004184"/>
    </source>
</evidence>
<dbReference type="AlphaFoldDB" id="A0A397QAB8"/>
<keyword evidence="9" id="KW-1003">Cell membrane</keyword>
<dbReference type="RefSeq" id="WP_245410308.1">
    <property type="nucleotide sequence ID" value="NZ_QXDF01000001.1"/>
</dbReference>
<dbReference type="InterPro" id="IPR036771">
    <property type="entry name" value="ATPsynth_dsu/esu_N"/>
</dbReference>
<evidence type="ECO:0000256" key="6">
    <source>
        <dbReference type="ARBA" id="ARBA00023065"/>
    </source>
</evidence>
<evidence type="ECO:0000259" key="10">
    <source>
        <dbReference type="Pfam" id="PF02823"/>
    </source>
</evidence>
<dbReference type="InterPro" id="IPR001469">
    <property type="entry name" value="ATP_synth_F1_dsu/esu"/>
</dbReference>
<dbReference type="GO" id="GO:0005886">
    <property type="term" value="C:plasma membrane"/>
    <property type="evidence" value="ECO:0007669"/>
    <property type="project" value="UniProtKB-SubCell"/>
</dbReference>